<feature type="transmembrane region" description="Helical" evidence="9">
    <location>
        <begin position="846"/>
        <end position="866"/>
    </location>
</feature>
<dbReference type="GO" id="GO:0042910">
    <property type="term" value="F:xenobiotic transmembrane transporter activity"/>
    <property type="evidence" value="ECO:0007669"/>
    <property type="project" value="TreeGrafter"/>
</dbReference>
<evidence type="ECO:0000256" key="3">
    <source>
        <dbReference type="ARBA" id="ARBA00022475"/>
    </source>
</evidence>
<evidence type="ECO:0000256" key="1">
    <source>
        <dbReference type="ARBA" id="ARBA00004429"/>
    </source>
</evidence>
<feature type="transmembrane region" description="Helical" evidence="9">
    <location>
        <begin position="332"/>
        <end position="351"/>
    </location>
</feature>
<comment type="subcellular location">
    <subcellularLocation>
        <location evidence="1">Cell inner membrane</location>
        <topology evidence="1">Multi-pass membrane protein</topology>
    </subcellularLocation>
</comment>
<dbReference type="RefSeq" id="WP_106671332.1">
    <property type="nucleotide sequence ID" value="NZ_BMFE01000001.1"/>
</dbReference>
<feature type="transmembrane region" description="Helical" evidence="9">
    <location>
        <begin position="429"/>
        <end position="449"/>
    </location>
</feature>
<evidence type="ECO:0000313" key="11">
    <source>
        <dbReference type="Proteomes" id="UP000238385"/>
    </source>
</evidence>
<dbReference type="OrthoDB" id="9757904at2"/>
<feature type="transmembrane region" description="Helical" evidence="9">
    <location>
        <begin position="899"/>
        <end position="920"/>
    </location>
</feature>
<dbReference type="PANTHER" id="PTHR32063">
    <property type="match status" value="1"/>
</dbReference>
<dbReference type="Gene3D" id="3.30.70.1320">
    <property type="entry name" value="Multidrug efflux transporter AcrB pore domain like"/>
    <property type="match status" value="1"/>
</dbReference>
<evidence type="ECO:0000313" key="10">
    <source>
        <dbReference type="EMBL" id="PSF08732.1"/>
    </source>
</evidence>
<proteinExistence type="predicted"/>
<evidence type="ECO:0000256" key="7">
    <source>
        <dbReference type="ARBA" id="ARBA00023136"/>
    </source>
</evidence>
<dbReference type="Gene3D" id="3.30.70.1440">
    <property type="entry name" value="Multidrug efflux transporter AcrB pore domain"/>
    <property type="match status" value="1"/>
</dbReference>
<protein>
    <submittedName>
        <fullName evidence="10">Multidrug efflux protein</fullName>
    </submittedName>
</protein>
<feature type="transmembrane region" description="Helical" evidence="9">
    <location>
        <begin position="873"/>
        <end position="893"/>
    </location>
</feature>
<accession>A0A2T1KGQ7</accession>
<dbReference type="AlphaFoldDB" id="A0A2T1KGQ7"/>
<dbReference type="PANTHER" id="PTHR32063:SF14">
    <property type="entry name" value="BLL4319 PROTEIN"/>
    <property type="match status" value="1"/>
</dbReference>
<feature type="transmembrane region" description="Helical" evidence="9">
    <location>
        <begin position="949"/>
        <end position="969"/>
    </location>
</feature>
<dbReference type="Gene3D" id="3.30.70.1430">
    <property type="entry name" value="Multidrug efflux transporter AcrB pore domain"/>
    <property type="match status" value="2"/>
</dbReference>
<evidence type="ECO:0000256" key="4">
    <source>
        <dbReference type="ARBA" id="ARBA00022519"/>
    </source>
</evidence>
<dbReference type="EMBL" id="PXNN01000011">
    <property type="protein sequence ID" value="PSF08732.1"/>
    <property type="molecule type" value="Genomic_DNA"/>
</dbReference>
<dbReference type="Proteomes" id="UP000238385">
    <property type="component" value="Unassembled WGS sequence"/>
</dbReference>
<feature type="transmembrane region" description="Helical" evidence="9">
    <location>
        <begin position="524"/>
        <end position="543"/>
    </location>
</feature>
<gene>
    <name evidence="10" type="ORF">C7H08_08695</name>
</gene>
<comment type="caution">
    <text evidence="10">The sequence shown here is derived from an EMBL/GenBank/DDBJ whole genome shotgun (WGS) entry which is preliminary data.</text>
</comment>
<feature type="transmembrane region" description="Helical" evidence="9">
    <location>
        <begin position="358"/>
        <end position="378"/>
    </location>
</feature>
<dbReference type="InterPro" id="IPR001036">
    <property type="entry name" value="Acrflvin-R"/>
</dbReference>
<evidence type="ECO:0000256" key="2">
    <source>
        <dbReference type="ARBA" id="ARBA00022448"/>
    </source>
</evidence>
<dbReference type="Gene3D" id="3.30.2090.10">
    <property type="entry name" value="Multidrug efflux transporter AcrB TolC docking domain, DN and DC subdomains"/>
    <property type="match status" value="2"/>
</dbReference>
<dbReference type="InterPro" id="IPR027463">
    <property type="entry name" value="AcrB_DN_DC_subdom"/>
</dbReference>
<dbReference type="PRINTS" id="PR00702">
    <property type="entry name" value="ACRIFLAVINRP"/>
</dbReference>
<sequence>MRFTDIFVHRPVLATVVSLLILLIGVRAAMEMEVRQYPKLESTTVTVTTAYPGASSDLIKGFITTPLQQAIAEASGIDYLTSTSSQGVSTIQAKMVLNYDANAALAEIQAKVASQRNVLPGDAQDPVIASTTGDDNALMYIAFYSTDLEVPQITDYLTRVVQPKLQALAGVGKAQLLGRTFALRVWLDPERLAAVDMTPVEVADKLRANNYQAAVGKTRDRYTEISLTSDTDIADPDAFRNLVVKQANGTLIRLQDIAEVELGSQTYDQLALYKGQPATYVAIELAPGANPLTVAGLVKDQLPEIESQLPSGLDVRLAYDASDFIEDSINEVIVTLLEAMVIVLVVVFLCLGSVRAAIVPSVAVPLSLIGGAFVMLIFGFSVNLLTLLAMVLAIGLVVDDAIIMVENVHRHIEQGESRFEAALHGAREMATPIIAMTTTLVAVYAPIGFMGGLVGSLFTEFAFTLAGTVVISGVVALTLSPMLSSKVLKPHGNPGRFEVLVEKTFNGLAGTYKRALTSLMQTKSVVVFFALVVLGSIYFMVMMSQNELAPTEDQGILFYQGLGPETSTLDYLFDHGQEVQQRMSEVPGYNEDFMILGITSPNAVFGGFKLAPWSEREISQFEVQPQLDAELKKVTGLQTAVFPLPALPGSGGGLPFQFVVTTGDSYEQLDQVADELLGKAMQSGNFMFLQKSINFDKPVTRINVDRDRVADLGLSMRDVGQSLASMLSGGYINRFNMEGRSYQVIPQVGDEFRTSRDALDDYYIRSGGGELVPLSTMVSFSEEVEPSNRTQFNQLNSLTLEGVIMPGVAAGTAMDFMEQTAGEVFPQGFNFDYTGESRQLATQGSALMVTFFLSLLVIYLVLAAQFESWRDPFIILVSVPMSVAGAMAFIVLGFASMNIYTQVGLITLIGVVSKNGILIVEFANQLQKDKGLGKVEAVIEASAIRLRPIIMTSLALIFAMVPLLIAVGPGAESRFAIGLTISAGLGIGTLFTVFVLPAFYILLGRDHHGSAQAGYDEGEPDDKGIAKADSH</sequence>
<keyword evidence="5 9" id="KW-0812">Transmembrane</keyword>
<dbReference type="GO" id="GO:0005886">
    <property type="term" value="C:plasma membrane"/>
    <property type="evidence" value="ECO:0007669"/>
    <property type="project" value="UniProtKB-SubCell"/>
</dbReference>
<feature type="compositionally biased region" description="Basic and acidic residues" evidence="8">
    <location>
        <begin position="1021"/>
        <end position="1031"/>
    </location>
</feature>
<keyword evidence="2" id="KW-0813">Transport</keyword>
<keyword evidence="7 9" id="KW-0472">Membrane</keyword>
<evidence type="ECO:0000256" key="6">
    <source>
        <dbReference type="ARBA" id="ARBA00022989"/>
    </source>
</evidence>
<dbReference type="SUPFAM" id="SSF82714">
    <property type="entry name" value="Multidrug efflux transporter AcrB TolC docking domain, DN and DC subdomains"/>
    <property type="match status" value="2"/>
</dbReference>
<feature type="transmembrane region" description="Helical" evidence="9">
    <location>
        <begin position="975"/>
        <end position="1003"/>
    </location>
</feature>
<dbReference type="Gene3D" id="1.20.1640.10">
    <property type="entry name" value="Multidrug efflux transporter AcrB transmembrane domain"/>
    <property type="match status" value="2"/>
</dbReference>
<evidence type="ECO:0000256" key="8">
    <source>
        <dbReference type="SAM" id="MobiDB-lite"/>
    </source>
</evidence>
<evidence type="ECO:0000256" key="9">
    <source>
        <dbReference type="SAM" id="Phobius"/>
    </source>
</evidence>
<keyword evidence="4" id="KW-0997">Cell inner membrane</keyword>
<keyword evidence="6 9" id="KW-1133">Transmembrane helix</keyword>
<feature type="transmembrane region" description="Helical" evidence="9">
    <location>
        <begin position="461"/>
        <end position="479"/>
    </location>
</feature>
<dbReference type="SUPFAM" id="SSF82866">
    <property type="entry name" value="Multidrug efflux transporter AcrB transmembrane domain"/>
    <property type="match status" value="2"/>
</dbReference>
<name>A0A2T1KGQ7_9GAMM</name>
<feature type="transmembrane region" description="Helical" evidence="9">
    <location>
        <begin position="384"/>
        <end position="408"/>
    </location>
</feature>
<keyword evidence="11" id="KW-1185">Reference proteome</keyword>
<feature type="region of interest" description="Disordered" evidence="8">
    <location>
        <begin position="1012"/>
        <end position="1031"/>
    </location>
</feature>
<dbReference type="Pfam" id="PF00873">
    <property type="entry name" value="ACR_tran"/>
    <property type="match status" value="1"/>
</dbReference>
<dbReference type="SUPFAM" id="SSF82693">
    <property type="entry name" value="Multidrug efflux transporter AcrB pore domain, PN1, PN2, PC1 and PC2 subdomains"/>
    <property type="match status" value="3"/>
</dbReference>
<keyword evidence="3" id="KW-1003">Cell membrane</keyword>
<evidence type="ECO:0000256" key="5">
    <source>
        <dbReference type="ARBA" id="ARBA00022692"/>
    </source>
</evidence>
<organism evidence="10 11">
    <name type="scientific">Marinobacter halophilus</name>
    <dbReference type="NCBI Taxonomy" id="1323740"/>
    <lineage>
        <taxon>Bacteria</taxon>
        <taxon>Pseudomonadati</taxon>
        <taxon>Pseudomonadota</taxon>
        <taxon>Gammaproteobacteria</taxon>
        <taxon>Pseudomonadales</taxon>
        <taxon>Marinobacteraceae</taxon>
        <taxon>Marinobacter</taxon>
    </lineage>
</organism>
<reference evidence="10 11" key="1">
    <citation type="submission" date="2018-03" db="EMBL/GenBank/DDBJ databases">
        <title>Marinobacter brunus sp. nov., a marine bacterium of Gamma-proteobacteria isolated from the surface seawater of the South China Sea.</title>
        <authorList>
            <person name="Cheng H."/>
            <person name="Wu Y.-H."/>
            <person name="Xamxidin M."/>
            <person name="Xu X.-W."/>
        </authorList>
    </citation>
    <scope>NUCLEOTIDE SEQUENCE [LARGE SCALE GENOMIC DNA]</scope>
    <source>
        <strain evidence="10 11">JCM 30472</strain>
    </source>
</reference>
<dbReference type="FunFam" id="1.20.1640.10:FF:000001">
    <property type="entry name" value="Efflux pump membrane transporter"/>
    <property type="match status" value="1"/>
</dbReference>